<protein>
    <submittedName>
        <fullName evidence="1">Uncharacterized protein</fullName>
    </submittedName>
</protein>
<gene>
    <name evidence="1" type="ORF">ACGFZB_00765</name>
</gene>
<accession>A0ABW7AWW8</accession>
<dbReference type="EMBL" id="JBICYV010000001">
    <property type="protein sequence ID" value="MFG3008995.1"/>
    <property type="molecule type" value="Genomic_DNA"/>
</dbReference>
<reference evidence="1 2" key="1">
    <citation type="submission" date="2024-10" db="EMBL/GenBank/DDBJ databases">
        <title>The Natural Products Discovery Center: Release of the First 8490 Sequenced Strains for Exploring Actinobacteria Biosynthetic Diversity.</title>
        <authorList>
            <person name="Kalkreuter E."/>
            <person name="Kautsar S.A."/>
            <person name="Yang D."/>
            <person name="Bader C.D."/>
            <person name="Teijaro C.N."/>
            <person name="Fluegel L."/>
            <person name="Davis C.M."/>
            <person name="Simpson J.R."/>
            <person name="Lauterbach L."/>
            <person name="Steele A.D."/>
            <person name="Gui C."/>
            <person name="Meng S."/>
            <person name="Li G."/>
            <person name="Viehrig K."/>
            <person name="Ye F."/>
            <person name="Su P."/>
            <person name="Kiefer A.F."/>
            <person name="Nichols A."/>
            <person name="Cepeda A.J."/>
            <person name="Yan W."/>
            <person name="Fan B."/>
            <person name="Jiang Y."/>
            <person name="Adhikari A."/>
            <person name="Zheng C.-J."/>
            <person name="Schuster L."/>
            <person name="Cowan T.M."/>
            <person name="Smanski M.J."/>
            <person name="Chevrette M.G."/>
            <person name="De Carvalho L.P.S."/>
            <person name="Shen B."/>
        </authorList>
    </citation>
    <scope>NUCLEOTIDE SEQUENCE [LARGE SCALE GENOMIC DNA]</scope>
    <source>
        <strain evidence="1 2">NPDC048320</strain>
    </source>
</reference>
<dbReference type="RefSeq" id="WP_392813929.1">
    <property type="nucleotide sequence ID" value="NZ_JBICYV010000001.1"/>
</dbReference>
<proteinExistence type="predicted"/>
<comment type="caution">
    <text evidence="1">The sequence shown here is derived from an EMBL/GenBank/DDBJ whole genome shotgun (WGS) entry which is preliminary data.</text>
</comment>
<evidence type="ECO:0000313" key="2">
    <source>
        <dbReference type="Proteomes" id="UP001604267"/>
    </source>
</evidence>
<sequence>MGNSVAYPVFRTADKAEAYRRAELLSRLLTRRHAEVWLTADLETVEDVRRMAAAVPGARYEYVEIRTDPDTGAYIGFDLDIATAHDDALRPELPLVVSASVPWGSVEDRFVAALGQGMADIDWQGAWPDDPDAAHPGWAKYDGVQLLFHCDDQARRHRSDRHTVYVHVTKWGDPARARKLAAYVGGAVLGEETGW</sequence>
<keyword evidence="2" id="KW-1185">Reference proteome</keyword>
<organism evidence="1 2">
    <name type="scientific">Streptomyces cinerochromogenes</name>
    <dbReference type="NCBI Taxonomy" id="66422"/>
    <lineage>
        <taxon>Bacteria</taxon>
        <taxon>Bacillati</taxon>
        <taxon>Actinomycetota</taxon>
        <taxon>Actinomycetes</taxon>
        <taxon>Kitasatosporales</taxon>
        <taxon>Streptomycetaceae</taxon>
        <taxon>Streptomyces</taxon>
    </lineage>
</organism>
<dbReference type="Proteomes" id="UP001604267">
    <property type="component" value="Unassembled WGS sequence"/>
</dbReference>
<evidence type="ECO:0000313" key="1">
    <source>
        <dbReference type="EMBL" id="MFG3008995.1"/>
    </source>
</evidence>
<name>A0ABW7AWW8_9ACTN</name>